<reference evidence="8" key="1">
    <citation type="submission" date="2020-10" db="EMBL/GenBank/DDBJ databases">
        <title>Unveiling of a novel bifunctional photoreceptor, Dualchrome1, isolated from a cosmopolitan green alga.</title>
        <authorList>
            <person name="Suzuki S."/>
            <person name="Kawachi M."/>
        </authorList>
    </citation>
    <scope>NUCLEOTIDE SEQUENCE</scope>
    <source>
        <strain evidence="8">NIES 2893</strain>
    </source>
</reference>
<proteinExistence type="inferred from homology"/>
<dbReference type="InterPro" id="IPR025929">
    <property type="entry name" value="INSIG_fam"/>
</dbReference>
<evidence type="ECO:0000313" key="8">
    <source>
        <dbReference type="EMBL" id="GHP07216.1"/>
    </source>
</evidence>
<gene>
    <name evidence="8" type="ORF">PPROV_000595800</name>
</gene>
<dbReference type="PANTHER" id="PTHR36774:SF1">
    <property type="entry name" value="INSULIN-INDUCED PROTEIN"/>
    <property type="match status" value="1"/>
</dbReference>
<accession>A0A830HIN3</accession>
<keyword evidence="6 7" id="KW-0472">Membrane</keyword>
<evidence type="ECO:0000256" key="4">
    <source>
        <dbReference type="ARBA" id="ARBA00022824"/>
    </source>
</evidence>
<name>A0A830HIN3_9CHLO</name>
<feature type="transmembrane region" description="Helical" evidence="7">
    <location>
        <begin position="59"/>
        <end position="77"/>
    </location>
</feature>
<dbReference type="AlphaFoldDB" id="A0A830HIN3"/>
<feature type="transmembrane region" description="Helical" evidence="7">
    <location>
        <begin position="179"/>
        <end position="198"/>
    </location>
</feature>
<keyword evidence="5 7" id="KW-1133">Transmembrane helix</keyword>
<dbReference type="EMBL" id="BNJQ01000015">
    <property type="protein sequence ID" value="GHP07216.1"/>
    <property type="molecule type" value="Genomic_DNA"/>
</dbReference>
<evidence type="ECO:0000313" key="9">
    <source>
        <dbReference type="Proteomes" id="UP000660262"/>
    </source>
</evidence>
<keyword evidence="3 7" id="KW-0812">Transmembrane</keyword>
<comment type="subcellular location">
    <subcellularLocation>
        <location evidence="1">Endoplasmic reticulum membrane</location>
        <topology evidence="1">Multi-pass membrane protein</topology>
    </subcellularLocation>
</comment>
<evidence type="ECO:0000256" key="6">
    <source>
        <dbReference type="ARBA" id="ARBA00023136"/>
    </source>
</evidence>
<protein>
    <recommendedName>
        <fullName evidence="10">Insulin-induced gene 1 protein</fullName>
    </recommendedName>
</protein>
<dbReference type="Proteomes" id="UP000660262">
    <property type="component" value="Unassembled WGS sequence"/>
</dbReference>
<comment type="similarity">
    <text evidence="2">Belongs to the INSIG family.</text>
</comment>
<feature type="transmembrane region" description="Helical" evidence="7">
    <location>
        <begin position="240"/>
        <end position="261"/>
    </location>
</feature>
<evidence type="ECO:0000256" key="5">
    <source>
        <dbReference type="ARBA" id="ARBA00022989"/>
    </source>
</evidence>
<keyword evidence="4" id="KW-0256">Endoplasmic reticulum</keyword>
<dbReference type="GO" id="GO:0005789">
    <property type="term" value="C:endoplasmic reticulum membrane"/>
    <property type="evidence" value="ECO:0007669"/>
    <property type="project" value="UniProtKB-SubCell"/>
</dbReference>
<feature type="transmembrane region" description="Helical" evidence="7">
    <location>
        <begin position="148"/>
        <end position="167"/>
    </location>
</feature>
<evidence type="ECO:0000256" key="1">
    <source>
        <dbReference type="ARBA" id="ARBA00004477"/>
    </source>
</evidence>
<keyword evidence="9" id="KW-1185">Reference proteome</keyword>
<evidence type="ECO:0008006" key="10">
    <source>
        <dbReference type="Google" id="ProtNLM"/>
    </source>
</evidence>
<evidence type="ECO:0000256" key="7">
    <source>
        <dbReference type="SAM" id="Phobius"/>
    </source>
</evidence>
<evidence type="ECO:0000256" key="2">
    <source>
        <dbReference type="ARBA" id="ARBA00007475"/>
    </source>
</evidence>
<dbReference type="OrthoDB" id="205546at2759"/>
<dbReference type="PANTHER" id="PTHR36774">
    <property type="entry name" value="INSULIN-INDUCED PROTEIN"/>
    <property type="match status" value="1"/>
</dbReference>
<dbReference type="Pfam" id="PF07281">
    <property type="entry name" value="INSIG"/>
    <property type="match status" value="1"/>
</dbReference>
<sequence>MMGDIADGFLQTRVIDFRTSTPTWARRWRGDSHSKRNDVYAASSARDANETTDSAIKHVVPLAFVSFVAGALLGPILDGTHSSHNVLHYTNPSILRFGDVYQLETCWWVPLLFGLAGIILGVSHPLLDDYHDTKNAKEMALPARVTRPSAWFVASAVLVFSFDYWLSGELAQRAVGSEHVVAVDVPLAVLALLTWRVFDNTAGGAFMAALTAVCGPLLEVALINALHLYTYTSADWFGTPSWICWVYAAGAPAVGAVGRYARRYLQLTS</sequence>
<feature type="transmembrane region" description="Helical" evidence="7">
    <location>
        <begin position="107"/>
        <end position="127"/>
    </location>
</feature>
<organism evidence="8 9">
    <name type="scientific">Pycnococcus provasolii</name>
    <dbReference type="NCBI Taxonomy" id="41880"/>
    <lineage>
        <taxon>Eukaryota</taxon>
        <taxon>Viridiplantae</taxon>
        <taxon>Chlorophyta</taxon>
        <taxon>Pseudoscourfieldiophyceae</taxon>
        <taxon>Pseudoscourfieldiales</taxon>
        <taxon>Pycnococcaceae</taxon>
        <taxon>Pycnococcus</taxon>
    </lineage>
</organism>
<evidence type="ECO:0000256" key="3">
    <source>
        <dbReference type="ARBA" id="ARBA00022692"/>
    </source>
</evidence>
<comment type="caution">
    <text evidence="8">The sequence shown here is derived from an EMBL/GenBank/DDBJ whole genome shotgun (WGS) entry which is preliminary data.</text>
</comment>
<feature type="transmembrane region" description="Helical" evidence="7">
    <location>
        <begin position="205"/>
        <end position="228"/>
    </location>
</feature>